<keyword evidence="2" id="KW-0732">Signal</keyword>
<feature type="region of interest" description="Disordered" evidence="1">
    <location>
        <begin position="215"/>
        <end position="238"/>
    </location>
</feature>
<protein>
    <submittedName>
        <fullName evidence="3">Uncharacterized protein</fullName>
    </submittedName>
</protein>
<sequence length="345" mass="37097">MALSGILWQLSQLLLMGCNGPHLHFSKQQRVHLWKEPWSKLGRSQSVVSASCTQVSGRAQQTAEITTPQQQESAASLFANKKRIRAAVSPPSSMDSFGAPPNDALPPSDIRALVASAARGFLTNSRRGHRIFWKVAGTLCQRAREKLGAAGLLWSKAAWDGSLHAAMAGLKELAGTADAGLQQGFEAVLTSIKQAHLEGLRQPACAFRGARKTAASPAHASPAATSQARPPAGGASRKARRAREELASYFFGDKVPHSFLCGECSNPATFAVRGSKGGSDLKYSCGVHREVTGCFRIEKTRTEWARDCEVHKLKAELARALDEESRLRGNRGEGLFGAEERALDS</sequence>
<evidence type="ECO:0000313" key="4">
    <source>
        <dbReference type="Proteomes" id="UP000054558"/>
    </source>
</evidence>
<evidence type="ECO:0000313" key="3">
    <source>
        <dbReference type="EMBL" id="GAQ93080.1"/>
    </source>
</evidence>
<reference evidence="3 4" key="1">
    <citation type="journal article" date="2014" name="Nat. Commun.">
        <title>Klebsormidium flaccidum genome reveals primary factors for plant terrestrial adaptation.</title>
        <authorList>
            <person name="Hori K."/>
            <person name="Maruyama F."/>
            <person name="Fujisawa T."/>
            <person name="Togashi T."/>
            <person name="Yamamoto N."/>
            <person name="Seo M."/>
            <person name="Sato S."/>
            <person name="Yamada T."/>
            <person name="Mori H."/>
            <person name="Tajima N."/>
            <person name="Moriyama T."/>
            <person name="Ikeuchi M."/>
            <person name="Watanabe M."/>
            <person name="Wada H."/>
            <person name="Kobayashi K."/>
            <person name="Saito M."/>
            <person name="Masuda T."/>
            <person name="Sasaki-Sekimoto Y."/>
            <person name="Mashiguchi K."/>
            <person name="Awai K."/>
            <person name="Shimojima M."/>
            <person name="Masuda S."/>
            <person name="Iwai M."/>
            <person name="Nobusawa T."/>
            <person name="Narise T."/>
            <person name="Kondo S."/>
            <person name="Saito H."/>
            <person name="Sato R."/>
            <person name="Murakawa M."/>
            <person name="Ihara Y."/>
            <person name="Oshima-Yamada Y."/>
            <person name="Ohtaka K."/>
            <person name="Satoh M."/>
            <person name="Sonobe K."/>
            <person name="Ishii M."/>
            <person name="Ohtani R."/>
            <person name="Kanamori-Sato M."/>
            <person name="Honoki R."/>
            <person name="Miyazaki D."/>
            <person name="Mochizuki H."/>
            <person name="Umetsu J."/>
            <person name="Higashi K."/>
            <person name="Shibata D."/>
            <person name="Kamiya Y."/>
            <person name="Sato N."/>
            <person name="Nakamura Y."/>
            <person name="Tabata S."/>
            <person name="Ida S."/>
            <person name="Kurokawa K."/>
            <person name="Ohta H."/>
        </authorList>
    </citation>
    <scope>NUCLEOTIDE SEQUENCE [LARGE SCALE GENOMIC DNA]</scope>
    <source>
        <strain evidence="3 4">NIES-2285</strain>
    </source>
</reference>
<evidence type="ECO:0000256" key="1">
    <source>
        <dbReference type="SAM" id="MobiDB-lite"/>
    </source>
</evidence>
<organism evidence="3 4">
    <name type="scientific">Klebsormidium nitens</name>
    <name type="common">Green alga</name>
    <name type="synonym">Ulothrix nitens</name>
    <dbReference type="NCBI Taxonomy" id="105231"/>
    <lineage>
        <taxon>Eukaryota</taxon>
        <taxon>Viridiplantae</taxon>
        <taxon>Streptophyta</taxon>
        <taxon>Klebsormidiophyceae</taxon>
        <taxon>Klebsormidiales</taxon>
        <taxon>Klebsormidiaceae</taxon>
        <taxon>Klebsormidium</taxon>
    </lineage>
</organism>
<feature type="compositionally biased region" description="Low complexity" evidence="1">
    <location>
        <begin position="215"/>
        <end position="236"/>
    </location>
</feature>
<keyword evidence="4" id="KW-1185">Reference proteome</keyword>
<feature type="chain" id="PRO_5012327241" evidence="2">
    <location>
        <begin position="19"/>
        <end position="345"/>
    </location>
</feature>
<dbReference type="EMBL" id="DF238236">
    <property type="protein sequence ID" value="GAQ93080.1"/>
    <property type="molecule type" value="Genomic_DNA"/>
</dbReference>
<name>A0A1Y1IQE3_KLENI</name>
<evidence type="ECO:0000256" key="2">
    <source>
        <dbReference type="SAM" id="SignalP"/>
    </source>
</evidence>
<accession>A0A1Y1IQE3</accession>
<feature type="signal peptide" evidence="2">
    <location>
        <begin position="1"/>
        <end position="18"/>
    </location>
</feature>
<dbReference type="AlphaFoldDB" id="A0A1Y1IQE3"/>
<proteinExistence type="predicted"/>
<gene>
    <name evidence="3" type="ORF">KFL_012870020</name>
</gene>
<dbReference type="Proteomes" id="UP000054558">
    <property type="component" value="Unassembled WGS sequence"/>
</dbReference>